<dbReference type="EMBL" id="BAABCE010000010">
    <property type="protein sequence ID" value="GAA3565202.1"/>
    <property type="molecule type" value="Genomic_DNA"/>
</dbReference>
<reference evidence="3" key="1">
    <citation type="journal article" date="2019" name="Int. J. Syst. Evol. Microbiol.">
        <title>The Global Catalogue of Microorganisms (GCM) 10K type strain sequencing project: providing services to taxonomists for standard genome sequencing and annotation.</title>
        <authorList>
            <consortium name="The Broad Institute Genomics Platform"/>
            <consortium name="The Broad Institute Genome Sequencing Center for Infectious Disease"/>
            <person name="Wu L."/>
            <person name="Ma J."/>
        </authorList>
    </citation>
    <scope>NUCLEOTIDE SEQUENCE [LARGE SCALE GENOMIC DNA]</scope>
    <source>
        <strain evidence="3">JCM 17656</strain>
    </source>
</reference>
<comment type="caution">
    <text evidence="2">The sequence shown here is derived from an EMBL/GenBank/DDBJ whole genome shotgun (WGS) entry which is preliminary data.</text>
</comment>
<sequence>MPEGTPELSAKDLRTLIPEYEGLALATTLLNPEPGEPGVRESSLGGPLLWPADEPWPYCAQEDHWTFGSDLRNTTEIVAGTVPTVPILQLFARDVPGLEFPEGKDLLQVVWCALNHEHDPGPVMPLLYWRNEAEVVAGGLLSEIPVAGEGEYDEDHMPEPSTLSPTPTDDYPSRHDLPEDVRDTWEPRFRSPTSGGVMWPSDSNVIATKAGGWPAWIQPADWPDCDGGHRMEHLLTITGDIQLGDCGGVYFFHCRRCPGLPWDWRFDCH</sequence>
<evidence type="ECO:0000313" key="2">
    <source>
        <dbReference type="EMBL" id="GAA3565202.1"/>
    </source>
</evidence>
<organism evidence="2 3">
    <name type="scientific">Streptomyces osmaniensis</name>
    <dbReference type="NCBI Taxonomy" id="593134"/>
    <lineage>
        <taxon>Bacteria</taxon>
        <taxon>Bacillati</taxon>
        <taxon>Actinomycetota</taxon>
        <taxon>Actinomycetes</taxon>
        <taxon>Kitasatosporales</taxon>
        <taxon>Streptomycetaceae</taxon>
        <taxon>Streptomyces</taxon>
    </lineage>
</organism>
<gene>
    <name evidence="2" type="ORF">GCM10022295_54270</name>
</gene>
<name>A0ABP6XF92_9ACTN</name>
<dbReference type="Proteomes" id="UP001500707">
    <property type="component" value="Unassembled WGS sequence"/>
</dbReference>
<proteinExistence type="predicted"/>
<accession>A0ABP6XF92</accession>
<dbReference type="InterPro" id="IPR015315">
    <property type="entry name" value="DUF1963"/>
</dbReference>
<dbReference type="Pfam" id="PF09234">
    <property type="entry name" value="DUF1963"/>
    <property type="match status" value="1"/>
</dbReference>
<evidence type="ECO:0000313" key="3">
    <source>
        <dbReference type="Proteomes" id="UP001500707"/>
    </source>
</evidence>
<feature type="region of interest" description="Disordered" evidence="1">
    <location>
        <begin position="150"/>
        <end position="179"/>
    </location>
</feature>
<dbReference type="Gene3D" id="2.30.320.10">
    <property type="entry name" value="YwqG-like"/>
    <property type="match status" value="1"/>
</dbReference>
<evidence type="ECO:0000256" key="1">
    <source>
        <dbReference type="SAM" id="MobiDB-lite"/>
    </source>
</evidence>
<protein>
    <recommendedName>
        <fullName evidence="4">DUF1963 domain-containing protein</fullName>
    </recommendedName>
</protein>
<keyword evidence="3" id="KW-1185">Reference proteome</keyword>
<evidence type="ECO:0008006" key="4">
    <source>
        <dbReference type="Google" id="ProtNLM"/>
    </source>
</evidence>
<dbReference type="RefSeq" id="WP_346183899.1">
    <property type="nucleotide sequence ID" value="NZ_BAABCE010000010.1"/>
</dbReference>